<protein>
    <recommendedName>
        <fullName evidence="1">DUF5641 domain-containing protein</fullName>
    </recommendedName>
</protein>
<proteinExistence type="predicted"/>
<dbReference type="PANTHER" id="PTHR47331">
    <property type="entry name" value="PHD-TYPE DOMAIN-CONTAINING PROTEIN"/>
    <property type="match status" value="1"/>
</dbReference>
<dbReference type="OrthoDB" id="6145901at2759"/>
<dbReference type="AlphaFoldDB" id="A0A8B6CIP0"/>
<dbReference type="Pfam" id="PF18701">
    <property type="entry name" value="DUF5641"/>
    <property type="match status" value="1"/>
</dbReference>
<keyword evidence="3" id="KW-1185">Reference proteome</keyword>
<evidence type="ECO:0000313" key="3">
    <source>
        <dbReference type="Proteomes" id="UP000596742"/>
    </source>
</evidence>
<dbReference type="PANTHER" id="PTHR47331:SF6">
    <property type="entry name" value="DOUBLECORTIN DOMAIN-CONTAINING PROTEIN"/>
    <property type="match status" value="1"/>
</dbReference>
<gene>
    <name evidence="2" type="ORF">MGAL_10B081535</name>
</gene>
<feature type="domain" description="DUF5641" evidence="1">
    <location>
        <begin position="34"/>
        <end position="130"/>
    </location>
</feature>
<accession>A0A8B6CIP0</accession>
<organism evidence="2 3">
    <name type="scientific">Mytilus galloprovincialis</name>
    <name type="common">Mediterranean mussel</name>
    <dbReference type="NCBI Taxonomy" id="29158"/>
    <lineage>
        <taxon>Eukaryota</taxon>
        <taxon>Metazoa</taxon>
        <taxon>Spiralia</taxon>
        <taxon>Lophotrochozoa</taxon>
        <taxon>Mollusca</taxon>
        <taxon>Bivalvia</taxon>
        <taxon>Autobranchia</taxon>
        <taxon>Pteriomorphia</taxon>
        <taxon>Mytilida</taxon>
        <taxon>Mytiloidea</taxon>
        <taxon>Mytilidae</taxon>
        <taxon>Mytilinae</taxon>
        <taxon>Mytilus</taxon>
    </lineage>
</organism>
<reference evidence="2" key="1">
    <citation type="submission" date="2018-11" db="EMBL/GenBank/DDBJ databases">
        <authorList>
            <person name="Alioto T."/>
            <person name="Alioto T."/>
        </authorList>
    </citation>
    <scope>NUCLEOTIDE SEQUENCE</scope>
</reference>
<sequence>MPLILSPSMLLTGKQDYLPVITDTYNLKDMYRAQWKHVQVLSDIFWKHWRSDYLQCLQQRRKWHVDKDDIKVGDVILMRDKSIYRGEWPLGIVEEVFKSDDGKVRKARLRIYKEGKAVTYTRPISEMVLLVD</sequence>
<comment type="caution">
    <text evidence="2">The sequence shown here is derived from an EMBL/GenBank/DDBJ whole genome shotgun (WGS) entry which is preliminary data.</text>
</comment>
<dbReference type="Proteomes" id="UP000596742">
    <property type="component" value="Unassembled WGS sequence"/>
</dbReference>
<name>A0A8B6CIP0_MYTGA</name>
<dbReference type="InterPro" id="IPR040676">
    <property type="entry name" value="DUF5641"/>
</dbReference>
<evidence type="ECO:0000313" key="2">
    <source>
        <dbReference type="EMBL" id="VDI04706.1"/>
    </source>
</evidence>
<evidence type="ECO:0000259" key="1">
    <source>
        <dbReference type="Pfam" id="PF18701"/>
    </source>
</evidence>
<dbReference type="EMBL" id="UYJE01001734">
    <property type="protein sequence ID" value="VDI04706.1"/>
    <property type="molecule type" value="Genomic_DNA"/>
</dbReference>